<feature type="compositionally biased region" description="Polar residues" evidence="3">
    <location>
        <begin position="199"/>
        <end position="216"/>
    </location>
</feature>
<dbReference type="Gene3D" id="1.25.40.10">
    <property type="entry name" value="Tetratricopeptide repeat domain"/>
    <property type="match status" value="1"/>
</dbReference>
<dbReference type="AlphaFoldDB" id="A0AAD9NUD6"/>
<dbReference type="SUPFAM" id="SSF48452">
    <property type="entry name" value="TPR-like"/>
    <property type="match status" value="1"/>
</dbReference>
<dbReference type="InterPro" id="IPR011990">
    <property type="entry name" value="TPR-like_helical_dom_sf"/>
</dbReference>
<evidence type="ECO:0000256" key="2">
    <source>
        <dbReference type="ARBA" id="ARBA00022803"/>
    </source>
</evidence>
<feature type="region of interest" description="Disordered" evidence="3">
    <location>
        <begin position="199"/>
        <end position="232"/>
    </location>
</feature>
<name>A0AAD9NUD6_RIDPI</name>
<dbReference type="Proteomes" id="UP001209878">
    <property type="component" value="Unassembled WGS sequence"/>
</dbReference>
<accession>A0AAD9NUD6</accession>
<dbReference type="PANTHER" id="PTHR11242:SF18">
    <property type="entry name" value="PEPTIDYLPROLYL ISOMERASE"/>
    <property type="match status" value="1"/>
</dbReference>
<sequence length="292" mass="32718">MAEGEAEQLPAPFKLTWEDKFEKALTYKNEGNERFKAKQHKAAIGKYHRALLYLKGIDASKQGSMMPSIFGDRDVEVKMPEEVQKDFVQLKADCYNNLAACLLQTESPVYEKVLQYCDEVLQLSPNSVKAMYRKGVALYNLSRLDDALEELLKAQQQPTGMKDPNIQRHIKLCRQRAELQNKTLRQKYRTMFQRMAQSETPVISESTVPRDTSGASDMSVCAKSPTNGEDVTLVDRPSSAITEGVDKPCSNCQNVTTCIVSEDADKLRSAIIKDVSEPASGDVITEDDELHS</sequence>
<dbReference type="InterPro" id="IPR039663">
    <property type="entry name" value="AIP/AIPL1/TTC9"/>
</dbReference>
<keyword evidence="1" id="KW-0677">Repeat</keyword>
<dbReference type="PANTHER" id="PTHR11242">
    <property type="entry name" value="ARYL HYDROCARBON RECEPTOR INTERACTING PROTEIN RELATED"/>
    <property type="match status" value="1"/>
</dbReference>
<dbReference type="InterPro" id="IPR019734">
    <property type="entry name" value="TPR_rpt"/>
</dbReference>
<protein>
    <submittedName>
        <fullName evidence="4">Uncharacterized protein</fullName>
    </submittedName>
</protein>
<reference evidence="4" key="1">
    <citation type="journal article" date="2023" name="Mol. Biol. Evol.">
        <title>Third-Generation Sequencing Reveals the Adaptive Role of the Epigenome in Three Deep-Sea Polychaetes.</title>
        <authorList>
            <person name="Perez M."/>
            <person name="Aroh O."/>
            <person name="Sun Y."/>
            <person name="Lan Y."/>
            <person name="Juniper S.K."/>
            <person name="Young C.R."/>
            <person name="Angers B."/>
            <person name="Qian P.Y."/>
        </authorList>
    </citation>
    <scope>NUCLEOTIDE SEQUENCE</scope>
    <source>
        <strain evidence="4">R07B-5</strain>
    </source>
</reference>
<organism evidence="4 5">
    <name type="scientific">Ridgeia piscesae</name>
    <name type="common">Tubeworm</name>
    <dbReference type="NCBI Taxonomy" id="27915"/>
    <lineage>
        <taxon>Eukaryota</taxon>
        <taxon>Metazoa</taxon>
        <taxon>Spiralia</taxon>
        <taxon>Lophotrochozoa</taxon>
        <taxon>Annelida</taxon>
        <taxon>Polychaeta</taxon>
        <taxon>Sedentaria</taxon>
        <taxon>Canalipalpata</taxon>
        <taxon>Sabellida</taxon>
        <taxon>Siboglinidae</taxon>
        <taxon>Ridgeia</taxon>
    </lineage>
</organism>
<keyword evidence="5" id="KW-1185">Reference proteome</keyword>
<dbReference type="SMART" id="SM00028">
    <property type="entry name" value="TPR"/>
    <property type="match status" value="3"/>
</dbReference>
<comment type="caution">
    <text evidence="4">The sequence shown here is derived from an EMBL/GenBank/DDBJ whole genome shotgun (WGS) entry which is preliminary data.</text>
</comment>
<evidence type="ECO:0000256" key="3">
    <source>
        <dbReference type="SAM" id="MobiDB-lite"/>
    </source>
</evidence>
<gene>
    <name evidence="4" type="ORF">NP493_339g02006</name>
</gene>
<evidence type="ECO:0000313" key="5">
    <source>
        <dbReference type="Proteomes" id="UP001209878"/>
    </source>
</evidence>
<evidence type="ECO:0000313" key="4">
    <source>
        <dbReference type="EMBL" id="KAK2182740.1"/>
    </source>
</evidence>
<proteinExistence type="predicted"/>
<dbReference type="EMBL" id="JAODUO010000338">
    <property type="protein sequence ID" value="KAK2182740.1"/>
    <property type="molecule type" value="Genomic_DNA"/>
</dbReference>
<evidence type="ECO:0000256" key="1">
    <source>
        <dbReference type="ARBA" id="ARBA00022737"/>
    </source>
</evidence>
<keyword evidence="2" id="KW-0802">TPR repeat</keyword>